<evidence type="ECO:0000256" key="2">
    <source>
        <dbReference type="SAM" id="SignalP"/>
    </source>
</evidence>
<evidence type="ECO:0000313" key="5">
    <source>
        <dbReference type="Proteomes" id="UP000031982"/>
    </source>
</evidence>
<evidence type="ECO:0000259" key="3">
    <source>
        <dbReference type="PROSITE" id="PS51272"/>
    </source>
</evidence>
<keyword evidence="5" id="KW-1185">Reference proteome</keyword>
<proteinExistence type="predicted"/>
<dbReference type="InterPro" id="IPR001119">
    <property type="entry name" value="SLH_dom"/>
</dbReference>
<evidence type="ECO:0000313" key="4">
    <source>
        <dbReference type="EMBL" id="KIL78623.1"/>
    </source>
</evidence>
<protein>
    <submittedName>
        <fullName evidence="4">S-layer protein</fullName>
    </submittedName>
</protein>
<dbReference type="EMBL" id="JXLP01000009">
    <property type="protein sequence ID" value="KIL78623.1"/>
    <property type="molecule type" value="Genomic_DNA"/>
</dbReference>
<dbReference type="RefSeq" id="WP_052477318.1">
    <property type="nucleotide sequence ID" value="NZ_JXLP01000009.1"/>
</dbReference>
<feature type="domain" description="SLH" evidence="3">
    <location>
        <begin position="86"/>
        <end position="149"/>
    </location>
</feature>
<sequence length="868" mass="92189">MAYQPKSYRKFVATAATATLVATAVTPAFAAGFTDVSDRYKEAVDYLVNEKITQGMSETKFGVDEQIKRVDAAVMIANALKLDTTKAPNAGFTDVPERAQGAVNALKAAGIINGKTDTKFGSADQLTRGEMALILQKAYKLTGSADHKFTDVSDRYDAAVKALVANNITQGKSETKFGTTDAIKRGEFAIFMYKINKPVVAPTVEDVKATGAKTLEVTGKDLQNLKAENLTVAGNTVTAVSANADGTKATVSLANNLVPNEETTVKTTINEQSKEFKFTFKYVIESVAVENATFDDDTKGQKVTLLANNEKADLNYLAANGYSVEYRAYDEKGNDATETFFKNVDATDKVSKDGELEDTVEEGKYHVQAVVSKGSTILTSEKASITVVNLDSAASAISSYELTNDTLGAAQKSTTLVVDEAAKFTKLHVAAGSEKTEVTSGYTVSSSNPGVVSVKEDPAGSFTLKAEAPGKAKITLTFGKLTKEVELTVSGKARKVAKVQPETSSVKLLTGTDGERDVKVKVTDQYGDPVKAVTETIDEVSHTLLDDTSDITTDAKGEGVVKLTPGSKEGNGTVCFKDADGNFLGSLGFQITKVNNVAKQVLEVKKVADQSEDLTLDINDAEDNTVTLKVANYTSENVYNGDQDLTNYTPKFNDKIVNVAMGPKEITVSAVKAGTSDIAIYNDKGVFVGKVTVTVTVTVTDKTPEITKVNWLTPGTINYKGELINFADVLETTESANDDIVKGITLSTSTLSKVRIAEADGTDITVGQLYIDKNDDGKFGKADGTDITVGQLYIDKNDDGKFGKADGDVVVGTVVEKKSADSEIVGTVADPIQGLTTDKGDKGTIVFTVTNTKGDVIASTSLTVNVPK</sequence>
<dbReference type="PROSITE" id="PS51272">
    <property type="entry name" value="SLH"/>
    <property type="match status" value="2"/>
</dbReference>
<comment type="caution">
    <text evidence="4">The sequence shown here is derived from an EMBL/GenBank/DDBJ whole genome shotgun (WGS) entry which is preliminary data.</text>
</comment>
<name>A0ABR5AV56_BACBA</name>
<reference evidence="4 5" key="1">
    <citation type="submission" date="2015-01" db="EMBL/GenBank/DDBJ databases">
        <title>Genome Assembly of Bacillus badius MTCC 1458.</title>
        <authorList>
            <person name="Verma A."/>
            <person name="Khatri I."/>
            <person name="Mual P."/>
            <person name="Subramanian S."/>
            <person name="Krishnamurthi S."/>
        </authorList>
    </citation>
    <scope>NUCLEOTIDE SEQUENCE [LARGE SCALE GENOMIC DNA]</scope>
    <source>
        <strain evidence="4 5">MTCC 1458</strain>
    </source>
</reference>
<organism evidence="4 5">
    <name type="scientific">Bacillus badius</name>
    <dbReference type="NCBI Taxonomy" id="1455"/>
    <lineage>
        <taxon>Bacteria</taxon>
        <taxon>Bacillati</taxon>
        <taxon>Bacillota</taxon>
        <taxon>Bacilli</taxon>
        <taxon>Bacillales</taxon>
        <taxon>Bacillaceae</taxon>
        <taxon>Pseudobacillus</taxon>
    </lineage>
</organism>
<feature type="domain" description="SLH" evidence="3">
    <location>
        <begin position="27"/>
        <end position="85"/>
    </location>
</feature>
<keyword evidence="1 2" id="KW-0732">Signal</keyword>
<feature type="chain" id="PRO_5045320381" evidence="2">
    <location>
        <begin position="31"/>
        <end position="868"/>
    </location>
</feature>
<accession>A0ABR5AV56</accession>
<feature type="signal peptide" evidence="2">
    <location>
        <begin position="1"/>
        <end position="30"/>
    </location>
</feature>
<dbReference type="Pfam" id="PF00395">
    <property type="entry name" value="SLH"/>
    <property type="match status" value="3"/>
</dbReference>
<dbReference type="Gene3D" id="2.60.40.1080">
    <property type="match status" value="1"/>
</dbReference>
<gene>
    <name evidence="4" type="ORF">SD77_4303</name>
</gene>
<dbReference type="Proteomes" id="UP000031982">
    <property type="component" value="Unassembled WGS sequence"/>
</dbReference>
<evidence type="ECO:0000256" key="1">
    <source>
        <dbReference type="ARBA" id="ARBA00022729"/>
    </source>
</evidence>